<dbReference type="Proteomes" id="UP000010798">
    <property type="component" value="Chromosome"/>
</dbReference>
<dbReference type="AlphaFoldDB" id="L0DAD3"/>
<proteinExistence type="predicted"/>
<name>L0DAD3_SINAD</name>
<dbReference type="OrthoDB" id="9876341at2"/>
<dbReference type="EMBL" id="CP003364">
    <property type="protein sequence ID" value="AGA25815.1"/>
    <property type="molecule type" value="Genomic_DNA"/>
</dbReference>
<dbReference type="HOGENOM" id="CLU_1440172_0_0_0"/>
<reference evidence="1 2" key="1">
    <citation type="submission" date="2012-02" db="EMBL/GenBank/DDBJ databases">
        <title>Complete sequence of chromosome of Singulisphaera acidiphila DSM 18658.</title>
        <authorList>
            <consortium name="US DOE Joint Genome Institute (JGI-PGF)"/>
            <person name="Lucas S."/>
            <person name="Copeland A."/>
            <person name="Lapidus A."/>
            <person name="Glavina del Rio T."/>
            <person name="Dalin E."/>
            <person name="Tice H."/>
            <person name="Bruce D."/>
            <person name="Goodwin L."/>
            <person name="Pitluck S."/>
            <person name="Peters L."/>
            <person name="Ovchinnikova G."/>
            <person name="Chertkov O."/>
            <person name="Kyrpides N."/>
            <person name="Mavromatis K."/>
            <person name="Ivanova N."/>
            <person name="Brettin T."/>
            <person name="Detter J.C."/>
            <person name="Han C."/>
            <person name="Larimer F."/>
            <person name="Land M."/>
            <person name="Hauser L."/>
            <person name="Markowitz V."/>
            <person name="Cheng J.-F."/>
            <person name="Hugenholtz P."/>
            <person name="Woyke T."/>
            <person name="Wu D."/>
            <person name="Tindall B."/>
            <person name="Pomrenke H."/>
            <person name="Brambilla E."/>
            <person name="Klenk H.-P."/>
            <person name="Eisen J.A."/>
        </authorList>
    </citation>
    <scope>NUCLEOTIDE SEQUENCE [LARGE SCALE GENOMIC DNA]</scope>
    <source>
        <strain evidence="2">ATCC BAA-1392 / DSM 18658 / VKM B-2454 / MOB10</strain>
    </source>
</reference>
<dbReference type="KEGG" id="saci:Sinac_1433"/>
<accession>L0DAD3</accession>
<gene>
    <name evidence="1" type="ordered locus">Sinac_1433</name>
</gene>
<dbReference type="RefSeq" id="WP_015244989.1">
    <property type="nucleotide sequence ID" value="NC_019892.1"/>
</dbReference>
<sequence>MAHEPSADLDSLSVIVSQLNGALSEASGIVQDVDRYLAEEFDIGVWAISRPFDSQRGTGEDGRELLISSHLAYGKAAGRSRLHILAATLERGDGSDQFTQIISEERIPWPLCPREIKLHSFAMLPELLGTLASKAEEIAAQTSRTSETVRQLLETMGRHSHGATEPALATNGVGADLDAGLFRRSRSR</sequence>
<keyword evidence="2" id="KW-1185">Reference proteome</keyword>
<evidence type="ECO:0000313" key="2">
    <source>
        <dbReference type="Proteomes" id="UP000010798"/>
    </source>
</evidence>
<protein>
    <submittedName>
        <fullName evidence="1">Uncharacterized protein</fullName>
    </submittedName>
</protein>
<organism evidence="1 2">
    <name type="scientific">Singulisphaera acidiphila (strain ATCC BAA-1392 / DSM 18658 / VKM B-2454 / MOB10)</name>
    <dbReference type="NCBI Taxonomy" id="886293"/>
    <lineage>
        <taxon>Bacteria</taxon>
        <taxon>Pseudomonadati</taxon>
        <taxon>Planctomycetota</taxon>
        <taxon>Planctomycetia</taxon>
        <taxon>Isosphaerales</taxon>
        <taxon>Isosphaeraceae</taxon>
        <taxon>Singulisphaera</taxon>
    </lineage>
</organism>
<evidence type="ECO:0000313" key="1">
    <source>
        <dbReference type="EMBL" id="AGA25815.1"/>
    </source>
</evidence>